<proteinExistence type="predicted"/>
<evidence type="ECO:0000313" key="1">
    <source>
        <dbReference type="EMBL" id="MCJ2543240.1"/>
    </source>
</evidence>
<sequence length="255" mass="28811">MTTGLLPELPLQNQAAVDWVSRGVGAAIRALFKHSERLEARVRVEPVAKLLQGCVDGFELLGQHLQMYNGLRLSVLELFSNSVAIDFSQIWQGRVRLRQPVQATMRVVLTESDLAESFNTPFVLDKLAQVEPEGQSLSFQQVQIRITPDRRLQLRADVQQGAENALKVGFSSRIEVLDRRRIRFEDPVFEGDADGLVLSRALVDHLNALLDLDRLALQGTELRVDRVRLQQQQMIFYGSATIERFPTRQPQWAGA</sequence>
<keyword evidence="2" id="KW-1185">Reference proteome</keyword>
<protein>
    <submittedName>
        <fullName evidence="1">DUF2993 domain-containing protein</fullName>
    </submittedName>
</protein>
<accession>A0ABT0CBU4</accession>
<dbReference type="Pfam" id="PF11209">
    <property type="entry name" value="LmeA"/>
    <property type="match status" value="1"/>
</dbReference>
<dbReference type="Proteomes" id="UP000830835">
    <property type="component" value="Unassembled WGS sequence"/>
</dbReference>
<gene>
    <name evidence="1" type="ORF">JX360_10025</name>
</gene>
<dbReference type="InterPro" id="IPR021373">
    <property type="entry name" value="DUF2993"/>
</dbReference>
<comment type="caution">
    <text evidence="1">The sequence shown here is derived from an EMBL/GenBank/DDBJ whole genome shotgun (WGS) entry which is preliminary data.</text>
</comment>
<name>A0ABT0CBU4_THEVL</name>
<dbReference type="EMBL" id="JAFIRA010000024">
    <property type="protein sequence ID" value="MCJ2543240.1"/>
    <property type="molecule type" value="Genomic_DNA"/>
</dbReference>
<dbReference type="RefSeq" id="WP_244350518.1">
    <property type="nucleotide sequence ID" value="NZ_JAFIRA010000024.1"/>
</dbReference>
<organism evidence="1 2">
    <name type="scientific">Thermostichus vulcanus str. 'Rupite'</name>
    <dbReference type="NCBI Taxonomy" id="2813851"/>
    <lineage>
        <taxon>Bacteria</taxon>
        <taxon>Bacillati</taxon>
        <taxon>Cyanobacteriota</taxon>
        <taxon>Cyanophyceae</taxon>
        <taxon>Thermostichales</taxon>
        <taxon>Thermostichaceae</taxon>
        <taxon>Thermostichus</taxon>
    </lineage>
</organism>
<reference evidence="1" key="1">
    <citation type="submission" date="2021-02" db="EMBL/GenBank/DDBJ databases">
        <title>The CRISPR/cas machinery reduction and long-range gene transfer in the hot spring cyanobacterium Synechococcus.</title>
        <authorList>
            <person name="Dvorak P."/>
            <person name="Jahodarova E."/>
            <person name="Hasler P."/>
            <person name="Poulickova A."/>
        </authorList>
    </citation>
    <scope>NUCLEOTIDE SEQUENCE</scope>
    <source>
        <strain evidence="1">Rupite</strain>
    </source>
</reference>
<evidence type="ECO:0000313" key="2">
    <source>
        <dbReference type="Proteomes" id="UP000830835"/>
    </source>
</evidence>